<keyword evidence="3" id="KW-0238">DNA-binding</keyword>
<dbReference type="Proteomes" id="UP000198282">
    <property type="component" value="Unassembled WGS sequence"/>
</dbReference>
<dbReference type="GO" id="GO:0003677">
    <property type="term" value="F:DNA binding"/>
    <property type="evidence" value="ECO:0007669"/>
    <property type="project" value="UniProtKB-KW"/>
</dbReference>
<dbReference type="Gene3D" id="1.10.10.10">
    <property type="entry name" value="Winged helix-like DNA-binding domain superfamily/Winged helix DNA-binding domain"/>
    <property type="match status" value="1"/>
</dbReference>
<evidence type="ECO:0000313" key="6">
    <source>
        <dbReference type="EMBL" id="SNS56735.1"/>
    </source>
</evidence>
<name>A0A239FIV8_9ACTN</name>
<evidence type="ECO:0000256" key="1">
    <source>
        <dbReference type="ARBA" id="ARBA00023015"/>
    </source>
</evidence>
<dbReference type="GO" id="GO:0006352">
    <property type="term" value="P:DNA-templated transcription initiation"/>
    <property type="evidence" value="ECO:0007669"/>
    <property type="project" value="InterPro"/>
</dbReference>
<dbReference type="InterPro" id="IPR007627">
    <property type="entry name" value="RNA_pol_sigma70_r2"/>
</dbReference>
<dbReference type="GO" id="GO:0016987">
    <property type="term" value="F:sigma factor activity"/>
    <property type="evidence" value="ECO:0007669"/>
    <property type="project" value="UniProtKB-KW"/>
</dbReference>
<keyword evidence="2" id="KW-0731">Sigma factor</keyword>
<dbReference type="InterPro" id="IPR039425">
    <property type="entry name" value="RNA_pol_sigma-70-like"/>
</dbReference>
<evidence type="ECO:0000256" key="2">
    <source>
        <dbReference type="ARBA" id="ARBA00023082"/>
    </source>
</evidence>
<proteinExistence type="predicted"/>
<evidence type="ECO:0000256" key="3">
    <source>
        <dbReference type="ARBA" id="ARBA00023125"/>
    </source>
</evidence>
<dbReference type="Gene3D" id="1.10.1740.10">
    <property type="match status" value="1"/>
</dbReference>
<evidence type="ECO:0000313" key="7">
    <source>
        <dbReference type="Proteomes" id="UP000198282"/>
    </source>
</evidence>
<dbReference type="AlphaFoldDB" id="A0A239FIV8"/>
<dbReference type="SUPFAM" id="SSF88946">
    <property type="entry name" value="Sigma2 domain of RNA polymerase sigma factors"/>
    <property type="match status" value="1"/>
</dbReference>
<protein>
    <submittedName>
        <fullName evidence="6">RNA polymerase sigma factor, sigma-70 family</fullName>
    </submittedName>
</protein>
<dbReference type="PANTHER" id="PTHR43133:SF8">
    <property type="entry name" value="RNA POLYMERASE SIGMA FACTOR HI_1459-RELATED"/>
    <property type="match status" value="1"/>
</dbReference>
<feature type="domain" description="RNA polymerase sigma-70 region 2" evidence="5">
    <location>
        <begin position="30"/>
        <end position="95"/>
    </location>
</feature>
<gene>
    <name evidence="6" type="ORF">SAMN05216276_1011176</name>
</gene>
<dbReference type="InterPro" id="IPR036388">
    <property type="entry name" value="WH-like_DNA-bd_sf"/>
</dbReference>
<sequence>MFYVVSEVPVSDQHTVDAPLTGDQVAWDVLVSRFTGPLWSAVRAYGLSPADAADAVQGTWLRLVESLHTIRDPDRIGPWLFTTAKREAFLLSRRNRGERLIADPGDAEHARFDPADAGHVHSDPALTVLTADEGRRLWQAVEEMHEPCRSLFRLMATAPDAGVHQLAGRLDMPSGSYGPTRGRCLNRLRTMLTAREATP</sequence>
<dbReference type="PANTHER" id="PTHR43133">
    <property type="entry name" value="RNA POLYMERASE ECF-TYPE SIGMA FACTO"/>
    <property type="match status" value="1"/>
</dbReference>
<evidence type="ECO:0000259" key="5">
    <source>
        <dbReference type="Pfam" id="PF04542"/>
    </source>
</evidence>
<keyword evidence="1" id="KW-0805">Transcription regulation</keyword>
<dbReference type="Pfam" id="PF04542">
    <property type="entry name" value="Sigma70_r2"/>
    <property type="match status" value="1"/>
</dbReference>
<organism evidence="6 7">
    <name type="scientific">Streptosporangium subroseum</name>
    <dbReference type="NCBI Taxonomy" id="106412"/>
    <lineage>
        <taxon>Bacteria</taxon>
        <taxon>Bacillati</taxon>
        <taxon>Actinomycetota</taxon>
        <taxon>Actinomycetes</taxon>
        <taxon>Streptosporangiales</taxon>
        <taxon>Streptosporangiaceae</taxon>
        <taxon>Streptosporangium</taxon>
    </lineage>
</organism>
<reference evidence="6 7" key="1">
    <citation type="submission" date="2017-06" db="EMBL/GenBank/DDBJ databases">
        <authorList>
            <person name="Kim H.J."/>
            <person name="Triplett B.A."/>
        </authorList>
    </citation>
    <scope>NUCLEOTIDE SEQUENCE [LARGE SCALE GENOMIC DNA]</scope>
    <source>
        <strain evidence="6 7">CGMCC 4.2132</strain>
    </source>
</reference>
<dbReference type="EMBL" id="FZOD01000011">
    <property type="protein sequence ID" value="SNS56735.1"/>
    <property type="molecule type" value="Genomic_DNA"/>
</dbReference>
<accession>A0A239FIV8</accession>
<keyword evidence="4" id="KW-0804">Transcription</keyword>
<keyword evidence="7" id="KW-1185">Reference proteome</keyword>
<evidence type="ECO:0000256" key="4">
    <source>
        <dbReference type="ARBA" id="ARBA00023163"/>
    </source>
</evidence>
<dbReference type="InterPro" id="IPR013325">
    <property type="entry name" value="RNA_pol_sigma_r2"/>
</dbReference>